<reference evidence="2 3" key="2">
    <citation type="journal article" date="2016" name="Genome Announc.">
        <title>Complete Genome Sequence of Algoriphagus sp. Strain M8-2, Isolated from a Brackish Lake.</title>
        <authorList>
            <person name="Muraguchi Y."/>
            <person name="Kushimoto K."/>
            <person name="Ohtsubo Y."/>
            <person name="Suzuki T."/>
            <person name="Dohra H."/>
            <person name="Kimbara K."/>
            <person name="Shintani M."/>
        </authorList>
    </citation>
    <scope>NUCLEOTIDE SEQUENCE [LARGE SCALE GENOMIC DNA]</scope>
    <source>
        <strain evidence="2 3">M8-2</strain>
    </source>
</reference>
<reference evidence="3" key="1">
    <citation type="submission" date="2015-09" db="EMBL/GenBank/DDBJ databases">
        <title>Complete sequence of Algoriphagus sp. M8-2.</title>
        <authorList>
            <person name="Shintani M."/>
        </authorList>
    </citation>
    <scope>NUCLEOTIDE SEQUENCE [LARGE SCALE GENOMIC DNA]</scope>
    <source>
        <strain evidence="3">M8-2</strain>
    </source>
</reference>
<dbReference type="KEGG" id="alm:AO498_01645"/>
<feature type="transmembrane region" description="Helical" evidence="1">
    <location>
        <begin position="12"/>
        <end position="34"/>
    </location>
</feature>
<gene>
    <name evidence="2" type="ORF">AO498_01645</name>
</gene>
<keyword evidence="1" id="KW-0812">Transmembrane</keyword>
<keyword evidence="3" id="KW-1185">Reference proteome</keyword>
<evidence type="ECO:0000313" key="2">
    <source>
        <dbReference type="EMBL" id="AMQ55077.1"/>
    </source>
</evidence>
<keyword evidence="1" id="KW-1133">Transmembrane helix</keyword>
<dbReference type="PATRIC" id="fig|1727163.4.peg.342"/>
<sequence length="65" mass="7665">MVEAVSVMLELLIGLCLISIFLGLIKPVIVLWFLDRFNRLKVLKVYGGFLLALILIRFFWMYVFR</sequence>
<dbReference type="AlphaFoldDB" id="A0A142EIX2"/>
<keyword evidence="1" id="KW-0472">Membrane</keyword>
<dbReference type="Proteomes" id="UP000073816">
    <property type="component" value="Chromosome"/>
</dbReference>
<dbReference type="STRING" id="1727163.AO498_01645"/>
<protein>
    <submittedName>
        <fullName evidence="2">Uncharacterized protein</fullName>
    </submittedName>
</protein>
<accession>A0A142EIX2</accession>
<proteinExistence type="predicted"/>
<dbReference type="EMBL" id="CP012836">
    <property type="protein sequence ID" value="AMQ55077.1"/>
    <property type="molecule type" value="Genomic_DNA"/>
</dbReference>
<evidence type="ECO:0000256" key="1">
    <source>
        <dbReference type="SAM" id="Phobius"/>
    </source>
</evidence>
<evidence type="ECO:0000313" key="3">
    <source>
        <dbReference type="Proteomes" id="UP000073816"/>
    </source>
</evidence>
<feature type="transmembrane region" description="Helical" evidence="1">
    <location>
        <begin position="46"/>
        <end position="64"/>
    </location>
</feature>
<organism evidence="2 3">
    <name type="scientific">Algoriphagus sanaruensis</name>
    <dbReference type="NCBI Taxonomy" id="1727163"/>
    <lineage>
        <taxon>Bacteria</taxon>
        <taxon>Pseudomonadati</taxon>
        <taxon>Bacteroidota</taxon>
        <taxon>Cytophagia</taxon>
        <taxon>Cytophagales</taxon>
        <taxon>Cyclobacteriaceae</taxon>
        <taxon>Algoriphagus</taxon>
    </lineage>
</organism>
<name>A0A142EIX2_9BACT</name>